<dbReference type="InterPro" id="IPR051686">
    <property type="entry name" value="Lipoprotein_DolP"/>
</dbReference>
<evidence type="ECO:0000313" key="3">
    <source>
        <dbReference type="Proteomes" id="UP000637906"/>
    </source>
</evidence>
<dbReference type="EMBL" id="BNGU01000002">
    <property type="protein sequence ID" value="GHM59069.1"/>
    <property type="molecule type" value="Genomic_DNA"/>
</dbReference>
<dbReference type="InterPro" id="IPR014004">
    <property type="entry name" value="Transpt-assoc_nodulatn_dom_bac"/>
</dbReference>
<reference evidence="2 3" key="1">
    <citation type="journal article" date="2021" name="Microb. Ecol.">
        <title>Candidatus Mesenet longicola: Novel Endosymbionts of Brontispa longissima that Induce Cytoplasmic Incompatibility.</title>
        <authorList>
            <person name="Takano S."/>
            <person name="Gotoh Y."/>
            <person name="Hayashi T."/>
        </authorList>
    </citation>
    <scope>NUCLEOTIDE SEQUENCE [LARGE SCALE GENOMIC DNA]</scope>
    <source>
        <strain evidence="2">L5</strain>
    </source>
</reference>
<gene>
    <name evidence="2" type="ORF">sL5_00620</name>
</gene>
<name>A0A8J3HU44_9RICK</name>
<dbReference type="InterPro" id="IPR007055">
    <property type="entry name" value="BON_dom"/>
</dbReference>
<protein>
    <submittedName>
        <fullName evidence="2">BON domain-containing protein</fullName>
    </submittedName>
</protein>
<evidence type="ECO:0000259" key="1">
    <source>
        <dbReference type="PROSITE" id="PS50914"/>
    </source>
</evidence>
<dbReference type="SMART" id="SM00749">
    <property type="entry name" value="BON"/>
    <property type="match status" value="2"/>
</dbReference>
<organism evidence="2 3">
    <name type="scientific">Candidatus Mesenet longicola</name>
    <dbReference type="NCBI Taxonomy" id="1892558"/>
    <lineage>
        <taxon>Bacteria</taxon>
        <taxon>Pseudomonadati</taxon>
        <taxon>Pseudomonadota</taxon>
        <taxon>Alphaproteobacteria</taxon>
        <taxon>Rickettsiales</taxon>
        <taxon>Anaplasmataceae</taxon>
        <taxon>Candidatus Mesenet</taxon>
    </lineage>
</organism>
<dbReference type="AlphaFoldDB" id="A0A8J3HU44"/>
<dbReference type="Pfam" id="PF04972">
    <property type="entry name" value="BON"/>
    <property type="match status" value="2"/>
</dbReference>
<evidence type="ECO:0000313" key="2">
    <source>
        <dbReference type="EMBL" id="GHM59069.1"/>
    </source>
</evidence>
<dbReference type="Gene3D" id="3.30.1340.30">
    <property type="match status" value="1"/>
</dbReference>
<sequence length="193" mass="21395">MKVIISLLLAVLIVIQSGCIPVLVGTAITTATVVSMQDKSLGSTIDDTTVMIRINKELLNNNLFSSIKVKVDEGRVLLIGSVDSIEKQIIAERVAWEQRGVKEVINKIKIKTLDNDSSITDIAKDSLITAKIKARILRRKNIKSVNYSVNTVDGVVYLMGIAQSSKELNEVIKIIREIKEVKDVVSYVRFIDK</sequence>
<dbReference type="PROSITE" id="PS50914">
    <property type="entry name" value="BON"/>
    <property type="match status" value="2"/>
</dbReference>
<feature type="domain" description="BON" evidence="1">
    <location>
        <begin position="46"/>
        <end position="112"/>
    </location>
</feature>
<keyword evidence="3" id="KW-1185">Reference proteome</keyword>
<comment type="caution">
    <text evidence="2">The sequence shown here is derived from an EMBL/GenBank/DDBJ whole genome shotgun (WGS) entry which is preliminary data.</text>
</comment>
<dbReference type="PANTHER" id="PTHR34606:SF15">
    <property type="entry name" value="BON DOMAIN-CONTAINING PROTEIN"/>
    <property type="match status" value="1"/>
</dbReference>
<dbReference type="PANTHER" id="PTHR34606">
    <property type="entry name" value="BON DOMAIN-CONTAINING PROTEIN"/>
    <property type="match status" value="1"/>
</dbReference>
<dbReference type="Proteomes" id="UP000637906">
    <property type="component" value="Unassembled WGS sequence"/>
</dbReference>
<accession>A0A8J3HU44</accession>
<feature type="domain" description="BON" evidence="1">
    <location>
        <begin position="124"/>
        <end position="192"/>
    </location>
</feature>
<proteinExistence type="predicted"/>